<reference evidence="2 3" key="1">
    <citation type="journal article" date="2007" name="Nature">
        <title>Evolution of genes and genomes on the Drosophila phylogeny.</title>
        <authorList>
            <consortium name="Drosophila 12 Genomes Consortium"/>
            <person name="Clark A.G."/>
            <person name="Eisen M.B."/>
            <person name="Smith D.R."/>
            <person name="Bergman C.M."/>
            <person name="Oliver B."/>
            <person name="Markow T.A."/>
            <person name="Kaufman T.C."/>
            <person name="Kellis M."/>
            <person name="Gelbart W."/>
            <person name="Iyer V.N."/>
            <person name="Pollard D.A."/>
            <person name="Sackton T.B."/>
            <person name="Larracuente A.M."/>
            <person name="Singh N.D."/>
            <person name="Abad J.P."/>
            <person name="Abt D.N."/>
            <person name="Adryan B."/>
            <person name="Aguade M."/>
            <person name="Akashi H."/>
            <person name="Anderson W.W."/>
            <person name="Aquadro C.F."/>
            <person name="Ardell D.H."/>
            <person name="Arguello R."/>
            <person name="Artieri C.G."/>
            <person name="Barbash D.A."/>
            <person name="Barker D."/>
            <person name="Barsanti P."/>
            <person name="Batterham P."/>
            <person name="Batzoglou S."/>
            <person name="Begun D."/>
            <person name="Bhutkar A."/>
            <person name="Blanco E."/>
            <person name="Bosak S.A."/>
            <person name="Bradley R.K."/>
            <person name="Brand A.D."/>
            <person name="Brent M.R."/>
            <person name="Brooks A.N."/>
            <person name="Brown R.H."/>
            <person name="Butlin R.K."/>
            <person name="Caggese C."/>
            <person name="Calvi B.R."/>
            <person name="Bernardo de Carvalho A."/>
            <person name="Caspi A."/>
            <person name="Castrezana S."/>
            <person name="Celniker S.E."/>
            <person name="Chang J.L."/>
            <person name="Chapple C."/>
            <person name="Chatterji S."/>
            <person name="Chinwalla A."/>
            <person name="Civetta A."/>
            <person name="Clifton S.W."/>
            <person name="Comeron J.M."/>
            <person name="Costello J.C."/>
            <person name="Coyne J.A."/>
            <person name="Daub J."/>
            <person name="David R.G."/>
            <person name="Delcher A.L."/>
            <person name="Delehaunty K."/>
            <person name="Do C.B."/>
            <person name="Ebling H."/>
            <person name="Edwards K."/>
            <person name="Eickbush T."/>
            <person name="Evans J.D."/>
            <person name="Filipski A."/>
            <person name="Findeiss S."/>
            <person name="Freyhult E."/>
            <person name="Fulton L."/>
            <person name="Fulton R."/>
            <person name="Garcia A.C."/>
            <person name="Gardiner A."/>
            <person name="Garfield D.A."/>
            <person name="Garvin B.E."/>
            <person name="Gibson G."/>
            <person name="Gilbert D."/>
            <person name="Gnerre S."/>
            <person name="Godfrey J."/>
            <person name="Good R."/>
            <person name="Gotea V."/>
            <person name="Gravely B."/>
            <person name="Greenberg A.J."/>
            <person name="Griffiths-Jones S."/>
            <person name="Gross S."/>
            <person name="Guigo R."/>
            <person name="Gustafson E.A."/>
            <person name="Haerty W."/>
            <person name="Hahn M.W."/>
            <person name="Halligan D.L."/>
            <person name="Halpern A.L."/>
            <person name="Halter G.M."/>
            <person name="Han M.V."/>
            <person name="Heger A."/>
            <person name="Hillier L."/>
            <person name="Hinrichs A.S."/>
            <person name="Holmes I."/>
            <person name="Hoskins R.A."/>
            <person name="Hubisz M.J."/>
            <person name="Hultmark D."/>
            <person name="Huntley M.A."/>
            <person name="Jaffe D.B."/>
            <person name="Jagadeeshan S."/>
            <person name="Jeck W.R."/>
            <person name="Johnson J."/>
            <person name="Jones C.D."/>
            <person name="Jordan W.C."/>
            <person name="Karpen G.H."/>
            <person name="Kataoka E."/>
            <person name="Keightley P.D."/>
            <person name="Kheradpour P."/>
            <person name="Kirkness E.F."/>
            <person name="Koerich L.B."/>
            <person name="Kristiansen K."/>
            <person name="Kudrna D."/>
            <person name="Kulathinal R.J."/>
            <person name="Kumar S."/>
            <person name="Kwok R."/>
            <person name="Lander E."/>
            <person name="Langley C.H."/>
            <person name="Lapoint R."/>
            <person name="Lazzaro B.P."/>
            <person name="Lee S.J."/>
            <person name="Levesque L."/>
            <person name="Li R."/>
            <person name="Lin C.F."/>
            <person name="Lin M.F."/>
            <person name="Lindblad-Toh K."/>
            <person name="Llopart A."/>
            <person name="Long M."/>
            <person name="Low L."/>
            <person name="Lozovsky E."/>
            <person name="Lu J."/>
            <person name="Luo M."/>
            <person name="Machado C.A."/>
            <person name="Makalowski W."/>
            <person name="Marzo M."/>
            <person name="Matsuda M."/>
            <person name="Matzkin L."/>
            <person name="McAllister B."/>
            <person name="McBride C.S."/>
            <person name="McKernan B."/>
            <person name="McKernan K."/>
            <person name="Mendez-Lago M."/>
            <person name="Minx P."/>
            <person name="Mollenhauer M.U."/>
            <person name="Montooth K."/>
            <person name="Mount S.M."/>
            <person name="Mu X."/>
            <person name="Myers E."/>
            <person name="Negre B."/>
            <person name="Newfeld S."/>
            <person name="Nielsen R."/>
            <person name="Noor M.A."/>
            <person name="O'Grady P."/>
            <person name="Pachter L."/>
            <person name="Papaceit M."/>
            <person name="Parisi M.J."/>
            <person name="Parisi M."/>
            <person name="Parts L."/>
            <person name="Pedersen J.S."/>
            <person name="Pesole G."/>
            <person name="Phillippy A.M."/>
            <person name="Ponting C.P."/>
            <person name="Pop M."/>
            <person name="Porcelli D."/>
            <person name="Powell J.R."/>
            <person name="Prohaska S."/>
            <person name="Pruitt K."/>
            <person name="Puig M."/>
            <person name="Quesneville H."/>
            <person name="Ram K.R."/>
            <person name="Rand D."/>
            <person name="Rasmussen M.D."/>
            <person name="Reed L.K."/>
            <person name="Reenan R."/>
            <person name="Reily A."/>
            <person name="Remington K.A."/>
            <person name="Rieger T.T."/>
            <person name="Ritchie M.G."/>
            <person name="Robin C."/>
            <person name="Rogers Y.H."/>
            <person name="Rohde C."/>
            <person name="Rozas J."/>
            <person name="Rubenfield M.J."/>
            <person name="Ruiz A."/>
            <person name="Russo S."/>
            <person name="Salzberg S.L."/>
            <person name="Sanchez-Gracia A."/>
            <person name="Saranga D.J."/>
            <person name="Sato H."/>
            <person name="Schaeffer S.W."/>
            <person name="Schatz M.C."/>
            <person name="Schlenke T."/>
            <person name="Schwartz R."/>
            <person name="Segarra C."/>
            <person name="Singh R.S."/>
            <person name="Sirot L."/>
            <person name="Sirota M."/>
            <person name="Sisneros N.B."/>
            <person name="Smith C.D."/>
            <person name="Smith T.F."/>
            <person name="Spieth J."/>
            <person name="Stage D.E."/>
            <person name="Stark A."/>
            <person name="Stephan W."/>
            <person name="Strausberg R.L."/>
            <person name="Strempel S."/>
            <person name="Sturgill D."/>
            <person name="Sutton G."/>
            <person name="Sutton G.G."/>
            <person name="Tao W."/>
            <person name="Teichmann S."/>
            <person name="Tobari Y.N."/>
            <person name="Tomimura Y."/>
            <person name="Tsolas J.M."/>
            <person name="Valente V.L."/>
            <person name="Venter E."/>
            <person name="Venter J.C."/>
            <person name="Vicario S."/>
            <person name="Vieira F.G."/>
            <person name="Vilella A.J."/>
            <person name="Villasante A."/>
            <person name="Walenz B."/>
            <person name="Wang J."/>
            <person name="Wasserman M."/>
            <person name="Watts T."/>
            <person name="Wilson D."/>
            <person name="Wilson R.K."/>
            <person name="Wing R.A."/>
            <person name="Wolfner M.F."/>
            <person name="Wong A."/>
            <person name="Wong G.K."/>
            <person name="Wu C.I."/>
            <person name="Wu G."/>
            <person name="Yamamoto D."/>
            <person name="Yang H.P."/>
            <person name="Yang S.P."/>
            <person name="Yorke J.A."/>
            <person name="Yoshida K."/>
            <person name="Zdobnov E."/>
            <person name="Zhang P."/>
            <person name="Zhang Y."/>
            <person name="Zimin A.V."/>
            <person name="Baldwin J."/>
            <person name="Abdouelleil A."/>
            <person name="Abdulkadir J."/>
            <person name="Abebe A."/>
            <person name="Abera B."/>
            <person name="Abreu J."/>
            <person name="Acer S.C."/>
            <person name="Aftuck L."/>
            <person name="Alexander A."/>
            <person name="An P."/>
            <person name="Anderson E."/>
            <person name="Anderson S."/>
            <person name="Arachi H."/>
            <person name="Azer M."/>
            <person name="Bachantsang P."/>
            <person name="Barry A."/>
            <person name="Bayul T."/>
            <person name="Berlin A."/>
            <person name="Bessette D."/>
            <person name="Bloom T."/>
            <person name="Blye J."/>
            <person name="Boguslavskiy L."/>
            <person name="Bonnet C."/>
            <person name="Boukhgalter B."/>
            <person name="Bourzgui I."/>
            <person name="Brown A."/>
            <person name="Cahill P."/>
            <person name="Channer S."/>
            <person name="Cheshatsang Y."/>
            <person name="Chuda L."/>
            <person name="Citroen M."/>
            <person name="Collymore A."/>
            <person name="Cooke P."/>
            <person name="Costello M."/>
            <person name="D'Aco K."/>
            <person name="Daza R."/>
            <person name="De Haan G."/>
            <person name="DeGray S."/>
            <person name="DeMaso C."/>
            <person name="Dhargay N."/>
            <person name="Dooley K."/>
            <person name="Dooley E."/>
            <person name="Doricent M."/>
            <person name="Dorje P."/>
            <person name="Dorjee K."/>
            <person name="Dupes A."/>
            <person name="Elong R."/>
            <person name="Falk J."/>
            <person name="Farina A."/>
            <person name="Faro S."/>
            <person name="Ferguson D."/>
            <person name="Fisher S."/>
            <person name="Foley C.D."/>
            <person name="Franke A."/>
            <person name="Friedrich D."/>
            <person name="Gadbois L."/>
            <person name="Gearin G."/>
            <person name="Gearin C.R."/>
            <person name="Giannoukos G."/>
            <person name="Goode T."/>
            <person name="Graham J."/>
            <person name="Grandbois E."/>
            <person name="Grewal S."/>
            <person name="Gyaltsen K."/>
            <person name="Hafez N."/>
            <person name="Hagos B."/>
            <person name="Hall J."/>
            <person name="Henson C."/>
            <person name="Hollinger A."/>
            <person name="Honan T."/>
            <person name="Huard M.D."/>
            <person name="Hughes L."/>
            <person name="Hurhula B."/>
            <person name="Husby M.E."/>
            <person name="Kamat A."/>
            <person name="Kanga B."/>
            <person name="Kashin S."/>
            <person name="Khazanovich D."/>
            <person name="Kisner P."/>
            <person name="Lance K."/>
            <person name="Lara M."/>
            <person name="Lee W."/>
            <person name="Lennon N."/>
            <person name="Letendre F."/>
            <person name="LeVine R."/>
            <person name="Lipovsky A."/>
            <person name="Liu X."/>
            <person name="Liu J."/>
            <person name="Liu S."/>
            <person name="Lokyitsang T."/>
            <person name="Lokyitsang Y."/>
            <person name="Lubonja R."/>
            <person name="Lui A."/>
            <person name="MacDonald P."/>
            <person name="Magnisalis V."/>
            <person name="Maru K."/>
            <person name="Matthews C."/>
            <person name="McCusker W."/>
            <person name="McDonough S."/>
            <person name="Mehta T."/>
            <person name="Meldrim J."/>
            <person name="Meneus L."/>
            <person name="Mihai O."/>
            <person name="Mihalev A."/>
            <person name="Mihova T."/>
            <person name="Mittelman R."/>
            <person name="Mlenga V."/>
            <person name="Montmayeur A."/>
            <person name="Mulrain L."/>
            <person name="Navidi A."/>
            <person name="Naylor J."/>
            <person name="Negash T."/>
            <person name="Nguyen T."/>
            <person name="Nguyen N."/>
            <person name="Nicol R."/>
            <person name="Norbu C."/>
            <person name="Norbu N."/>
            <person name="Novod N."/>
            <person name="O'Neill B."/>
            <person name="Osman S."/>
            <person name="Markiewicz E."/>
            <person name="Oyono O.L."/>
            <person name="Patti C."/>
            <person name="Phunkhang P."/>
            <person name="Pierre F."/>
            <person name="Priest M."/>
            <person name="Raghuraman S."/>
            <person name="Rege F."/>
            <person name="Reyes R."/>
            <person name="Rise C."/>
            <person name="Rogov P."/>
            <person name="Ross K."/>
            <person name="Ryan E."/>
            <person name="Settipalli S."/>
            <person name="Shea T."/>
            <person name="Sherpa N."/>
            <person name="Shi L."/>
            <person name="Shih D."/>
            <person name="Sparrow T."/>
            <person name="Spaulding J."/>
            <person name="Stalker J."/>
            <person name="Stange-Thomann N."/>
            <person name="Stavropoulos S."/>
            <person name="Stone C."/>
            <person name="Strader C."/>
            <person name="Tesfaye S."/>
            <person name="Thomson T."/>
            <person name="Thoulutsang Y."/>
            <person name="Thoulutsang D."/>
            <person name="Topham K."/>
            <person name="Topping I."/>
            <person name="Tsamla T."/>
            <person name="Vassiliev H."/>
            <person name="Vo A."/>
            <person name="Wangchuk T."/>
            <person name="Wangdi T."/>
            <person name="Weiand M."/>
            <person name="Wilkinson J."/>
            <person name="Wilson A."/>
            <person name="Yadav S."/>
            <person name="Young G."/>
            <person name="Yu Q."/>
            <person name="Zembek L."/>
            <person name="Zhong D."/>
            <person name="Zimmer A."/>
            <person name="Zwirko Z."/>
            <person name="Jaffe D.B."/>
            <person name="Alvarez P."/>
            <person name="Brockman W."/>
            <person name="Butler J."/>
            <person name="Chin C."/>
            <person name="Gnerre S."/>
            <person name="Grabherr M."/>
            <person name="Kleber M."/>
            <person name="Mauceli E."/>
            <person name="MacCallum I."/>
        </authorList>
    </citation>
    <scope>NUCLEOTIDE SEQUENCE [LARGE SCALE GENOMIC DNA]</scope>
    <source>
        <strain evidence="3">Tucson 15010-1051.87</strain>
    </source>
</reference>
<gene>
    <name evidence="2" type="primary">Dvir\GJ10943</name>
    <name evidence="2" type="ORF">Dvir_GJ10943</name>
</gene>
<evidence type="ECO:0000256" key="1">
    <source>
        <dbReference type="SAM" id="MobiDB-lite"/>
    </source>
</evidence>
<feature type="compositionally biased region" description="Pro residues" evidence="1">
    <location>
        <begin position="201"/>
        <end position="212"/>
    </location>
</feature>
<feature type="region of interest" description="Disordered" evidence="1">
    <location>
        <begin position="57"/>
        <end position="85"/>
    </location>
</feature>
<accession>B4M4H6</accession>
<feature type="compositionally biased region" description="Polar residues" evidence="1">
    <location>
        <begin position="171"/>
        <end position="183"/>
    </location>
</feature>
<dbReference type="EMBL" id="CH940652">
    <property type="protein sequence ID" value="EDW59537.2"/>
    <property type="molecule type" value="Genomic_DNA"/>
</dbReference>
<protein>
    <submittedName>
        <fullName evidence="2">Uncharacterized protein</fullName>
    </submittedName>
</protein>
<sequence length="220" mass="23880">MNISQHKHMQAAQPPSQPPPQTQGTPAALICHCVADVAHINQAAPKDVLVPFNDLLPPPLEESTTETSTPATKPTKKSYYQQQQQARTKETVIRAEQPSAKQPALALDLLPPFAEDVVQPQVEAASSSSFSKTTVAAVTTQQPPFVSSTSARSVPHVAQLQELSAREESRTNSVASETSGSSRFSPELIRQYATYFQSTTPRPPRGPLPTLTPFPRHIKI</sequence>
<dbReference type="HOGENOM" id="CLU_103488_0_0_1"/>
<feature type="region of interest" description="Disordered" evidence="1">
    <location>
        <begin position="196"/>
        <end position="220"/>
    </location>
</feature>
<dbReference type="Proteomes" id="UP000008792">
    <property type="component" value="Unassembled WGS sequence"/>
</dbReference>
<dbReference type="InParanoid" id="B4M4H6"/>
<evidence type="ECO:0000313" key="2">
    <source>
        <dbReference type="EMBL" id="EDW59537.2"/>
    </source>
</evidence>
<feature type="region of interest" description="Disordered" evidence="1">
    <location>
        <begin position="161"/>
        <end position="183"/>
    </location>
</feature>
<dbReference type="OrthoDB" id="7871857at2759"/>
<name>B4M4H6_DROVI</name>
<feature type="region of interest" description="Disordered" evidence="1">
    <location>
        <begin position="1"/>
        <end position="24"/>
    </location>
</feature>
<dbReference type="AlphaFoldDB" id="B4M4H6"/>
<keyword evidence="3" id="KW-1185">Reference proteome</keyword>
<dbReference type="eggNOG" id="ENOG502TBH6">
    <property type="taxonomic scope" value="Eukaryota"/>
</dbReference>
<evidence type="ECO:0000313" key="3">
    <source>
        <dbReference type="Proteomes" id="UP000008792"/>
    </source>
</evidence>
<feature type="compositionally biased region" description="Low complexity" evidence="1">
    <location>
        <begin position="61"/>
        <end position="73"/>
    </location>
</feature>
<proteinExistence type="predicted"/>
<organism evidence="2 3">
    <name type="scientific">Drosophila virilis</name>
    <name type="common">Fruit fly</name>
    <dbReference type="NCBI Taxonomy" id="7244"/>
    <lineage>
        <taxon>Eukaryota</taxon>
        <taxon>Metazoa</taxon>
        <taxon>Ecdysozoa</taxon>
        <taxon>Arthropoda</taxon>
        <taxon>Hexapoda</taxon>
        <taxon>Insecta</taxon>
        <taxon>Pterygota</taxon>
        <taxon>Neoptera</taxon>
        <taxon>Endopterygota</taxon>
        <taxon>Diptera</taxon>
        <taxon>Brachycera</taxon>
        <taxon>Muscomorpha</taxon>
        <taxon>Ephydroidea</taxon>
        <taxon>Drosophilidae</taxon>
        <taxon>Drosophila</taxon>
    </lineage>
</organism>